<dbReference type="InterPro" id="IPR007318">
    <property type="entry name" value="Phopholipid_MeTrfase"/>
</dbReference>
<feature type="domain" description="CUE" evidence="11">
    <location>
        <begin position="62"/>
        <end position="105"/>
    </location>
</feature>
<keyword evidence="9" id="KW-0175">Coiled coil</keyword>
<dbReference type="PANTHER" id="PTHR31245">
    <property type="entry name" value="UBIQUITIN SYSTEM COMPONENT CUE PROTEIN"/>
    <property type="match status" value="1"/>
</dbReference>
<dbReference type="PROSITE" id="PS51140">
    <property type="entry name" value="CUE"/>
    <property type="match status" value="1"/>
</dbReference>
<feature type="coiled-coil region" evidence="9">
    <location>
        <begin position="218"/>
        <end position="269"/>
    </location>
</feature>
<dbReference type="PANTHER" id="PTHR31245:SF20">
    <property type="entry name" value="F18B13.13 PROTEIN"/>
    <property type="match status" value="1"/>
</dbReference>
<evidence type="ECO:0000256" key="1">
    <source>
        <dbReference type="ARBA" id="ARBA00004127"/>
    </source>
</evidence>
<keyword evidence="8" id="KW-1208">Phospholipid metabolism</keyword>
<accession>A0A2P6VMT6</accession>
<comment type="subcellular location">
    <subcellularLocation>
        <location evidence="1">Endomembrane system</location>
        <topology evidence="1">Multi-pass membrane protein</topology>
    </subcellularLocation>
</comment>
<feature type="region of interest" description="Disordered" evidence="10">
    <location>
        <begin position="1"/>
        <end position="48"/>
    </location>
</feature>
<dbReference type="OrthoDB" id="440455at2759"/>
<evidence type="ECO:0000259" key="11">
    <source>
        <dbReference type="PROSITE" id="PS51140"/>
    </source>
</evidence>
<evidence type="ECO:0000256" key="2">
    <source>
        <dbReference type="ARBA" id="ARBA00022516"/>
    </source>
</evidence>
<sequence length="477" mass="51146">MSVATQHSPFTVGSKRGLYESEENEDRLQRLDSTATQPKRYRARGSPGRCADAGFHPVAYSVGHATVAALRGLFPEMTDKVIADVLAEYGDNIDAAIKHLTDLRLSTGGGGAQPQQPQQQQQAAAAAAAQQTQGQQAQEQQRQQQGAAGAHAAAAAANGQPQSADQWVDLVVGEMSAAGDMADARRRASEVLQAFEQAAVTHAKAAQGGEPERLRSQLAEAQRENALLKRAVAIQNSRMQELSGKEAEAAQLRAALEGYQQRVQALEVQNYTPSRSHAWRVISAAGRKQRSYAQPGDAPDAPPSPPPSDVEGPVDGEWVKELAAELTDQLQLGRRGEAWFAAQVAAFLLVVFPPEGLRPLVDLLCWGGALAGLALAIGGQHVLGKRLTPLPAPREQTSLVTTGAYSLCRHPMYGGIALVALGWSLATGDELRLAFALLTVLVLDRKAAYEEGLLEERFGDAYVEYKRATKKLIPFIY</sequence>
<evidence type="ECO:0000313" key="13">
    <source>
        <dbReference type="Proteomes" id="UP000239649"/>
    </source>
</evidence>
<evidence type="ECO:0000313" key="12">
    <source>
        <dbReference type="EMBL" id="PSC75400.1"/>
    </source>
</evidence>
<dbReference type="GO" id="GO:0032259">
    <property type="term" value="P:methylation"/>
    <property type="evidence" value="ECO:0007669"/>
    <property type="project" value="UniProtKB-KW"/>
</dbReference>
<dbReference type="AlphaFoldDB" id="A0A2P6VMT6"/>
<evidence type="ECO:0000256" key="10">
    <source>
        <dbReference type="SAM" id="MobiDB-lite"/>
    </source>
</evidence>
<dbReference type="STRING" id="554055.A0A2P6VMT6"/>
<name>A0A2P6VMT6_9CHLO</name>
<dbReference type="Gene3D" id="1.10.8.10">
    <property type="entry name" value="DNA helicase RuvA subunit, C-terminal domain"/>
    <property type="match status" value="1"/>
</dbReference>
<keyword evidence="6" id="KW-0472">Membrane</keyword>
<dbReference type="Proteomes" id="UP000239649">
    <property type="component" value="Unassembled WGS sequence"/>
</dbReference>
<dbReference type="Gene3D" id="1.20.120.1630">
    <property type="match status" value="1"/>
</dbReference>
<dbReference type="Pfam" id="PF04191">
    <property type="entry name" value="PEMT"/>
    <property type="match status" value="1"/>
</dbReference>
<feature type="compositionally biased region" description="Low complexity" evidence="10">
    <location>
        <begin position="113"/>
        <end position="161"/>
    </location>
</feature>
<dbReference type="SUPFAM" id="SSF46934">
    <property type="entry name" value="UBA-like"/>
    <property type="match status" value="1"/>
</dbReference>
<keyword evidence="7" id="KW-0594">Phospholipid biosynthesis</keyword>
<keyword evidence="13" id="KW-1185">Reference proteome</keyword>
<keyword evidence="3" id="KW-0812">Transmembrane</keyword>
<evidence type="ECO:0000256" key="6">
    <source>
        <dbReference type="ARBA" id="ARBA00023136"/>
    </source>
</evidence>
<feature type="region of interest" description="Disordered" evidence="10">
    <location>
        <begin position="106"/>
        <end position="161"/>
    </location>
</feature>
<evidence type="ECO:0000256" key="5">
    <source>
        <dbReference type="ARBA" id="ARBA00023098"/>
    </source>
</evidence>
<gene>
    <name evidence="12" type="ORF">C2E20_1033</name>
</gene>
<organism evidence="12 13">
    <name type="scientific">Micractinium conductrix</name>
    <dbReference type="NCBI Taxonomy" id="554055"/>
    <lineage>
        <taxon>Eukaryota</taxon>
        <taxon>Viridiplantae</taxon>
        <taxon>Chlorophyta</taxon>
        <taxon>core chlorophytes</taxon>
        <taxon>Trebouxiophyceae</taxon>
        <taxon>Chlorellales</taxon>
        <taxon>Chlorellaceae</taxon>
        <taxon>Chlorella clade</taxon>
        <taxon>Micractinium</taxon>
    </lineage>
</organism>
<evidence type="ECO:0000256" key="9">
    <source>
        <dbReference type="SAM" id="Coils"/>
    </source>
</evidence>
<keyword evidence="5" id="KW-0443">Lipid metabolism</keyword>
<dbReference type="InterPro" id="IPR003892">
    <property type="entry name" value="CUE"/>
</dbReference>
<dbReference type="InterPro" id="IPR009060">
    <property type="entry name" value="UBA-like_sf"/>
</dbReference>
<reference evidence="12 13" key="1">
    <citation type="journal article" date="2018" name="Plant J.">
        <title>Genome sequences of Chlorella sorokiniana UTEX 1602 and Micractinium conductrix SAG 241.80: implications to maltose excretion by a green alga.</title>
        <authorList>
            <person name="Arriola M.B."/>
            <person name="Velmurugan N."/>
            <person name="Zhang Y."/>
            <person name="Plunkett M.H."/>
            <person name="Hondzo H."/>
            <person name="Barney B.M."/>
        </authorList>
    </citation>
    <scope>NUCLEOTIDE SEQUENCE [LARGE SCALE GENOMIC DNA]</scope>
    <source>
        <strain evidence="12 13">SAG 241.80</strain>
    </source>
</reference>
<evidence type="ECO:0000256" key="7">
    <source>
        <dbReference type="ARBA" id="ARBA00023209"/>
    </source>
</evidence>
<evidence type="ECO:0000256" key="4">
    <source>
        <dbReference type="ARBA" id="ARBA00022989"/>
    </source>
</evidence>
<dbReference type="GO" id="GO:0012505">
    <property type="term" value="C:endomembrane system"/>
    <property type="evidence" value="ECO:0007669"/>
    <property type="project" value="UniProtKB-SubCell"/>
</dbReference>
<dbReference type="UniPathway" id="UPA00753"/>
<dbReference type="CDD" id="cd14279">
    <property type="entry name" value="CUE"/>
    <property type="match status" value="1"/>
</dbReference>
<dbReference type="EMBL" id="LHPF02000002">
    <property type="protein sequence ID" value="PSC75400.1"/>
    <property type="molecule type" value="Genomic_DNA"/>
</dbReference>
<comment type="caution">
    <text evidence="12">The sequence shown here is derived from an EMBL/GenBank/DDBJ whole genome shotgun (WGS) entry which is preliminary data.</text>
</comment>
<dbReference type="GO" id="GO:0006656">
    <property type="term" value="P:phosphatidylcholine biosynthetic process"/>
    <property type="evidence" value="ECO:0007669"/>
    <property type="project" value="UniProtKB-UniPathway"/>
</dbReference>
<proteinExistence type="predicted"/>
<feature type="compositionally biased region" description="Polar residues" evidence="10">
    <location>
        <begin position="1"/>
        <end position="11"/>
    </location>
</feature>
<protein>
    <submittedName>
        <fullName evidence="12">S-isoprenylcysteine O-methyltransferase</fullName>
    </submittedName>
</protein>
<evidence type="ECO:0000256" key="8">
    <source>
        <dbReference type="ARBA" id="ARBA00023264"/>
    </source>
</evidence>
<keyword evidence="2" id="KW-0444">Lipid biosynthesis</keyword>
<keyword evidence="4" id="KW-1133">Transmembrane helix</keyword>
<evidence type="ECO:0000256" key="3">
    <source>
        <dbReference type="ARBA" id="ARBA00022692"/>
    </source>
</evidence>
<dbReference type="Pfam" id="PF02845">
    <property type="entry name" value="CUE"/>
    <property type="match status" value="1"/>
</dbReference>
<dbReference type="GO" id="GO:0008168">
    <property type="term" value="F:methyltransferase activity"/>
    <property type="evidence" value="ECO:0007669"/>
    <property type="project" value="UniProtKB-KW"/>
</dbReference>
<feature type="region of interest" description="Disordered" evidence="10">
    <location>
        <begin position="290"/>
        <end position="314"/>
    </location>
</feature>
<dbReference type="GO" id="GO:0043130">
    <property type="term" value="F:ubiquitin binding"/>
    <property type="evidence" value="ECO:0007669"/>
    <property type="project" value="InterPro"/>
</dbReference>